<accession>A0A6B0VQB2</accession>
<dbReference type="Gene3D" id="3.40.50.10320">
    <property type="entry name" value="LmbE-like"/>
    <property type="match status" value="1"/>
</dbReference>
<reference evidence="1 2" key="1">
    <citation type="submission" date="2020-01" db="EMBL/GenBank/DDBJ databases">
        <title>Natronorubrum sp. JWXQ-INN 674 isolated from Inner Mongolia Autonomous Region of China.</title>
        <authorList>
            <person name="Xue Q."/>
        </authorList>
    </citation>
    <scope>NUCLEOTIDE SEQUENCE [LARGE SCALE GENOMIC DNA]</scope>
    <source>
        <strain evidence="1 2">JWXQ-INN-674</strain>
    </source>
</reference>
<gene>
    <name evidence="1" type="ORF">GS429_15030</name>
</gene>
<proteinExistence type="predicted"/>
<comment type="caution">
    <text evidence="1">The sequence shown here is derived from an EMBL/GenBank/DDBJ whole genome shotgun (WGS) entry which is preliminary data.</text>
</comment>
<dbReference type="InterPro" id="IPR024078">
    <property type="entry name" value="LmbE-like_dom_sf"/>
</dbReference>
<dbReference type="RefSeq" id="WP_160066175.1">
    <property type="nucleotide sequence ID" value="NZ_WUYX01000046.1"/>
</dbReference>
<organism evidence="1 2">
    <name type="scientific">Natronorubrum halalkaliphilum</name>
    <dbReference type="NCBI Taxonomy" id="2691917"/>
    <lineage>
        <taxon>Archaea</taxon>
        <taxon>Methanobacteriati</taxon>
        <taxon>Methanobacteriota</taxon>
        <taxon>Stenosarchaea group</taxon>
        <taxon>Halobacteria</taxon>
        <taxon>Halobacteriales</taxon>
        <taxon>Natrialbaceae</taxon>
        <taxon>Natronorubrum</taxon>
    </lineage>
</organism>
<dbReference type="OrthoDB" id="70547at2157"/>
<keyword evidence="2" id="KW-1185">Reference proteome</keyword>
<dbReference type="Proteomes" id="UP000434101">
    <property type="component" value="Unassembled WGS sequence"/>
</dbReference>
<dbReference type="EMBL" id="WUYX01000046">
    <property type="protein sequence ID" value="MXV63353.1"/>
    <property type="molecule type" value="Genomic_DNA"/>
</dbReference>
<dbReference type="SUPFAM" id="SSF102588">
    <property type="entry name" value="LmbE-like"/>
    <property type="match status" value="1"/>
</dbReference>
<sequence>MDVLVLSPHTDDSELGAGGTISRLRREGHDVYYVTFSSCNGSLPPEERGTLTKEFEAVMDLVDPVEYFLFDYEVRKLNDSRQEILEDIVTIRNEIEPDLVIGPSLPDHHQDHTVVANEMVRAFKTNASIITYELPWNHVTFESELFYPLEPRDIERKLEQLSMYRSQREEKDRVYFREDFTKGLAAVRGVQCDSKYAEAFSVVRWLQ</sequence>
<evidence type="ECO:0000313" key="1">
    <source>
        <dbReference type="EMBL" id="MXV63353.1"/>
    </source>
</evidence>
<dbReference type="InterPro" id="IPR003737">
    <property type="entry name" value="GlcNAc_PI_deacetylase-related"/>
</dbReference>
<dbReference type="AlphaFoldDB" id="A0A6B0VQB2"/>
<dbReference type="Pfam" id="PF02585">
    <property type="entry name" value="PIG-L"/>
    <property type="match status" value="1"/>
</dbReference>
<name>A0A6B0VQB2_9EURY</name>
<protein>
    <submittedName>
        <fullName evidence="1">PIG-L family deacetylase</fullName>
    </submittedName>
</protein>
<evidence type="ECO:0000313" key="2">
    <source>
        <dbReference type="Proteomes" id="UP000434101"/>
    </source>
</evidence>